<dbReference type="Proteomes" id="UP001202248">
    <property type="component" value="Unassembled WGS sequence"/>
</dbReference>
<dbReference type="EMBL" id="JAKWBL010000004">
    <property type="protein sequence ID" value="MCH5600801.1"/>
    <property type="molecule type" value="Genomic_DNA"/>
</dbReference>
<dbReference type="RefSeq" id="WP_240833215.1">
    <property type="nucleotide sequence ID" value="NZ_JAKWBL010000004.1"/>
</dbReference>
<sequence length="99" mass="11567">MKLRNGSLKDYVPNHYDLGYLLVNYGVEKYGYDFWRNVTLDASAYKSLFYPMQKAVQKHTGVSYKIFRDSAFNYYKNIYGIQNEKRLTDLTPLSKGEGS</sequence>
<keyword evidence="2" id="KW-1185">Reference proteome</keyword>
<evidence type="ECO:0000313" key="1">
    <source>
        <dbReference type="EMBL" id="MCH5600801.1"/>
    </source>
</evidence>
<comment type="caution">
    <text evidence="1">The sequence shown here is derived from an EMBL/GenBank/DDBJ whole genome shotgun (WGS) entry which is preliminary data.</text>
</comment>
<proteinExistence type="predicted"/>
<organism evidence="1 2">
    <name type="scientific">Niabella ginsengisoli</name>
    <dbReference type="NCBI Taxonomy" id="522298"/>
    <lineage>
        <taxon>Bacteria</taxon>
        <taxon>Pseudomonadati</taxon>
        <taxon>Bacteroidota</taxon>
        <taxon>Chitinophagia</taxon>
        <taxon>Chitinophagales</taxon>
        <taxon>Chitinophagaceae</taxon>
        <taxon>Niabella</taxon>
    </lineage>
</organism>
<protein>
    <submittedName>
        <fullName evidence="1">Uncharacterized protein</fullName>
    </submittedName>
</protein>
<reference evidence="1 2" key="1">
    <citation type="submission" date="2022-02" db="EMBL/GenBank/DDBJ databases">
        <authorList>
            <person name="Min J."/>
        </authorList>
    </citation>
    <scope>NUCLEOTIDE SEQUENCE [LARGE SCALE GENOMIC DNA]</scope>
    <source>
        <strain evidence="1 2">GR10-1</strain>
    </source>
</reference>
<evidence type="ECO:0000313" key="2">
    <source>
        <dbReference type="Proteomes" id="UP001202248"/>
    </source>
</evidence>
<name>A0ABS9SRE2_9BACT</name>
<accession>A0ABS9SRE2</accession>
<gene>
    <name evidence="1" type="ORF">MKP09_24245</name>
</gene>